<accession>W6XNR3</accession>
<keyword evidence="2" id="KW-0274">FAD</keyword>
<dbReference type="KEGG" id="bze:COCCADRAFT_107758"/>
<dbReference type="InterPro" id="IPR051104">
    <property type="entry name" value="FAD_monoxygenase"/>
</dbReference>
<dbReference type="GO" id="GO:0071949">
    <property type="term" value="F:FAD binding"/>
    <property type="evidence" value="ECO:0007669"/>
    <property type="project" value="InterPro"/>
</dbReference>
<dbReference type="PANTHER" id="PTHR46720">
    <property type="entry name" value="HYDROXYLASE, PUTATIVE (AFU_ORTHOLOGUE AFUA_3G01460)-RELATED"/>
    <property type="match status" value="1"/>
</dbReference>
<feature type="domain" description="FAD-binding" evidence="5">
    <location>
        <begin position="9"/>
        <end position="380"/>
    </location>
</feature>
<evidence type="ECO:0000256" key="3">
    <source>
        <dbReference type="ARBA" id="ARBA00023002"/>
    </source>
</evidence>
<feature type="transmembrane region" description="Helical" evidence="4">
    <location>
        <begin position="9"/>
        <end position="27"/>
    </location>
</feature>
<dbReference type="eggNOG" id="KOG2614">
    <property type="taxonomic scope" value="Eukaryota"/>
</dbReference>
<evidence type="ECO:0000313" key="6">
    <source>
        <dbReference type="EMBL" id="EUC28977.1"/>
    </source>
</evidence>
<sequence length="439" mass="48647">MIGKTREDFHVAIAGAGIAGLALAMGLHRKGISFSIYEAAKEYSVVGAGIGFGPNGMQALDLIEPGFRPLYEALCTTNKGEGTEHIFFEGQLLDEGLGHDQPWFGDSSWGHQDYVRKSAHRKELLDIMTSFIPIETVHFNKSLESVEQHPDKVVLKFADGTTAEASLLAGSDGIKSVVREDVLGPSFPQEVAPVYAGIYAYRAVLPMSEVYPILGTVSDIAKNYFGHERGIVQYRITHGTEVNFLFVRRDPKPWIIEKKSMTETTTHEAMMAEFEGQNMDPRLTQILAKHRPVKWGLFHHWCTSTYYRGRSILLGDAAHASMPFQAAGAAQGVEDALVLTEVLAKVAEAHANFGDTDAYISAGLEAYDAVRRPRAQHQLERADEVGRMLTRVHETNGADVSKSIRMLQNGWYEWLWFHDLQADVDKALASLEENVQVTA</sequence>
<dbReference type="SUPFAM" id="SSF51905">
    <property type="entry name" value="FAD/NAD(P)-binding domain"/>
    <property type="match status" value="1"/>
</dbReference>
<dbReference type="Proteomes" id="UP000053841">
    <property type="component" value="Unassembled WGS sequence"/>
</dbReference>
<dbReference type="Gene3D" id="3.50.50.60">
    <property type="entry name" value="FAD/NAD(P)-binding domain"/>
    <property type="match status" value="1"/>
</dbReference>
<evidence type="ECO:0000313" key="7">
    <source>
        <dbReference type="Proteomes" id="UP000053841"/>
    </source>
</evidence>
<dbReference type="HOGENOM" id="CLU_009665_6_3_1"/>
<dbReference type="EMBL" id="KI964775">
    <property type="protein sequence ID" value="EUC28977.1"/>
    <property type="molecule type" value="Genomic_DNA"/>
</dbReference>
<keyword evidence="7" id="KW-1185">Reference proteome</keyword>
<gene>
    <name evidence="6" type="ORF">COCCADRAFT_107758</name>
</gene>
<proteinExistence type="predicted"/>
<dbReference type="Pfam" id="PF01494">
    <property type="entry name" value="FAD_binding_3"/>
    <property type="match status" value="1"/>
</dbReference>
<dbReference type="GeneID" id="19143619"/>
<evidence type="ECO:0000256" key="1">
    <source>
        <dbReference type="ARBA" id="ARBA00022630"/>
    </source>
</evidence>
<evidence type="ECO:0000259" key="5">
    <source>
        <dbReference type="Pfam" id="PF01494"/>
    </source>
</evidence>
<dbReference type="InterPro" id="IPR036188">
    <property type="entry name" value="FAD/NAD-bd_sf"/>
</dbReference>
<dbReference type="PANTHER" id="PTHR46720:SF3">
    <property type="entry name" value="FAD-BINDING DOMAIN-CONTAINING PROTEIN-RELATED"/>
    <property type="match status" value="1"/>
</dbReference>
<keyword evidence="3" id="KW-0560">Oxidoreductase</keyword>
<dbReference type="OrthoDB" id="417877at2759"/>
<evidence type="ECO:0000256" key="4">
    <source>
        <dbReference type="SAM" id="Phobius"/>
    </source>
</evidence>
<dbReference type="GO" id="GO:0016491">
    <property type="term" value="F:oxidoreductase activity"/>
    <property type="evidence" value="ECO:0007669"/>
    <property type="project" value="UniProtKB-KW"/>
</dbReference>
<dbReference type="RefSeq" id="XP_007716712.1">
    <property type="nucleotide sequence ID" value="XM_007718522.1"/>
</dbReference>
<keyword evidence="1" id="KW-0285">Flavoprotein</keyword>
<dbReference type="AlphaFoldDB" id="W6XNR3"/>
<reference evidence="6 7" key="1">
    <citation type="journal article" date="2013" name="PLoS Genet.">
        <title>Comparative genome structure, secondary metabolite, and effector coding capacity across Cochliobolus pathogens.</title>
        <authorList>
            <person name="Condon B.J."/>
            <person name="Leng Y."/>
            <person name="Wu D."/>
            <person name="Bushley K.E."/>
            <person name="Ohm R.A."/>
            <person name="Otillar R."/>
            <person name="Martin J."/>
            <person name="Schackwitz W."/>
            <person name="Grimwood J."/>
            <person name="MohdZainudin N."/>
            <person name="Xue C."/>
            <person name="Wang R."/>
            <person name="Manning V.A."/>
            <person name="Dhillon B."/>
            <person name="Tu Z.J."/>
            <person name="Steffenson B.J."/>
            <person name="Salamov A."/>
            <person name="Sun H."/>
            <person name="Lowry S."/>
            <person name="LaButti K."/>
            <person name="Han J."/>
            <person name="Copeland A."/>
            <person name="Lindquist E."/>
            <person name="Barry K."/>
            <person name="Schmutz J."/>
            <person name="Baker S.E."/>
            <person name="Ciuffetti L.M."/>
            <person name="Grigoriev I.V."/>
            <person name="Zhong S."/>
            <person name="Turgeon B.G."/>
        </authorList>
    </citation>
    <scope>NUCLEOTIDE SEQUENCE [LARGE SCALE GENOMIC DNA]</scope>
    <source>
        <strain evidence="6 7">26-R-13</strain>
    </source>
</reference>
<dbReference type="InterPro" id="IPR002938">
    <property type="entry name" value="FAD-bd"/>
</dbReference>
<evidence type="ECO:0000256" key="2">
    <source>
        <dbReference type="ARBA" id="ARBA00022827"/>
    </source>
</evidence>
<dbReference type="GO" id="GO:0044550">
    <property type="term" value="P:secondary metabolite biosynthetic process"/>
    <property type="evidence" value="ECO:0007669"/>
    <property type="project" value="TreeGrafter"/>
</dbReference>
<name>W6XNR3_COCC2</name>
<dbReference type="PRINTS" id="PR00420">
    <property type="entry name" value="RNGMNOXGNASE"/>
</dbReference>
<keyword evidence="4" id="KW-0472">Membrane</keyword>
<organism evidence="6 7">
    <name type="scientific">Cochliobolus carbonum (strain 26-R-13)</name>
    <name type="common">Maize leaf spot fungus</name>
    <name type="synonym">Bipolaris zeicola</name>
    <dbReference type="NCBI Taxonomy" id="930089"/>
    <lineage>
        <taxon>Eukaryota</taxon>
        <taxon>Fungi</taxon>
        <taxon>Dikarya</taxon>
        <taxon>Ascomycota</taxon>
        <taxon>Pezizomycotina</taxon>
        <taxon>Dothideomycetes</taxon>
        <taxon>Pleosporomycetidae</taxon>
        <taxon>Pleosporales</taxon>
        <taxon>Pleosporineae</taxon>
        <taxon>Pleosporaceae</taxon>
        <taxon>Bipolaris</taxon>
    </lineage>
</organism>
<dbReference type="STRING" id="930089.W6XNR3"/>
<protein>
    <recommendedName>
        <fullName evidence="5">FAD-binding domain-containing protein</fullName>
    </recommendedName>
</protein>
<keyword evidence="4" id="KW-0812">Transmembrane</keyword>
<keyword evidence="4" id="KW-1133">Transmembrane helix</keyword>